<keyword evidence="8" id="KW-0325">Glycoprotein</keyword>
<keyword evidence="12" id="KW-1185">Reference proteome</keyword>
<evidence type="ECO:0000256" key="3">
    <source>
        <dbReference type="ARBA" id="ARBA00022475"/>
    </source>
</evidence>
<evidence type="ECO:0000313" key="11">
    <source>
        <dbReference type="EMBL" id="KAL2734245.1"/>
    </source>
</evidence>
<keyword evidence="3" id="KW-1003">Cell membrane</keyword>
<dbReference type="SUPFAM" id="SSF53850">
    <property type="entry name" value="Periplasmic binding protein-like II"/>
    <property type="match status" value="1"/>
</dbReference>
<evidence type="ECO:0000256" key="7">
    <source>
        <dbReference type="ARBA" id="ARBA00023170"/>
    </source>
</evidence>
<dbReference type="Gene3D" id="1.10.287.70">
    <property type="match status" value="1"/>
</dbReference>
<dbReference type="GO" id="GO:0005886">
    <property type="term" value="C:plasma membrane"/>
    <property type="evidence" value="ECO:0007669"/>
    <property type="project" value="UniProtKB-SubCell"/>
</dbReference>
<evidence type="ECO:0000256" key="8">
    <source>
        <dbReference type="ARBA" id="ARBA00023180"/>
    </source>
</evidence>
<comment type="subcellular location">
    <subcellularLocation>
        <location evidence="1">Cell membrane</location>
        <topology evidence="1">Multi-pass membrane protein</topology>
    </subcellularLocation>
</comment>
<evidence type="ECO:0000256" key="6">
    <source>
        <dbReference type="ARBA" id="ARBA00023136"/>
    </source>
</evidence>
<dbReference type="FunFam" id="1.10.287.70:FF:000143">
    <property type="entry name" value="Probable glutamate receptor"/>
    <property type="match status" value="1"/>
</dbReference>
<keyword evidence="5 9" id="KW-1133">Transmembrane helix</keyword>
<evidence type="ECO:0000313" key="12">
    <source>
        <dbReference type="Proteomes" id="UP001607302"/>
    </source>
</evidence>
<keyword evidence="6 9" id="KW-0472">Membrane</keyword>
<evidence type="ECO:0000256" key="2">
    <source>
        <dbReference type="ARBA" id="ARBA00008685"/>
    </source>
</evidence>
<dbReference type="InterPro" id="IPR052192">
    <property type="entry name" value="Insect_Ionotropic_Sensory_Rcpt"/>
</dbReference>
<keyword evidence="7" id="KW-0675">Receptor</keyword>
<comment type="similarity">
    <text evidence="2">Belongs to the glutamate-gated ion channel (TC 1.A.10.1) family.</text>
</comment>
<feature type="transmembrane region" description="Helical" evidence="9">
    <location>
        <begin position="238"/>
        <end position="256"/>
    </location>
</feature>
<evidence type="ECO:0000256" key="5">
    <source>
        <dbReference type="ARBA" id="ARBA00022989"/>
    </source>
</evidence>
<gene>
    <name evidence="11" type="ORF">V1478_003943</name>
</gene>
<name>A0ABD2BNT7_VESSQ</name>
<evidence type="ECO:0000256" key="1">
    <source>
        <dbReference type="ARBA" id="ARBA00004651"/>
    </source>
</evidence>
<dbReference type="PANTHER" id="PTHR42643:SF24">
    <property type="entry name" value="IONOTROPIC RECEPTOR 60A"/>
    <property type="match status" value="1"/>
</dbReference>
<dbReference type="AlphaFoldDB" id="A0ABD2BNT7"/>
<feature type="transmembrane region" description="Helical" evidence="9">
    <location>
        <begin position="15"/>
        <end position="31"/>
    </location>
</feature>
<reference evidence="11 12" key="1">
    <citation type="journal article" date="2024" name="Ann. Entomol. Soc. Am.">
        <title>Genomic analyses of the southern and eastern yellowjacket wasps (Hymenoptera: Vespidae) reveal evolutionary signatures of social life.</title>
        <authorList>
            <person name="Catto M.A."/>
            <person name="Caine P.B."/>
            <person name="Orr S.E."/>
            <person name="Hunt B.G."/>
            <person name="Goodisman M.A.D."/>
        </authorList>
    </citation>
    <scope>NUCLEOTIDE SEQUENCE [LARGE SCALE GENOMIC DNA]</scope>
    <source>
        <strain evidence="11">233</strain>
        <tissue evidence="11">Head and thorax</tissue>
    </source>
</reference>
<comment type="caution">
    <text evidence="11">The sequence shown here is derived from an EMBL/GenBank/DDBJ whole genome shotgun (WGS) entry which is preliminary data.</text>
</comment>
<feature type="transmembrane region" description="Helical" evidence="9">
    <location>
        <begin position="208"/>
        <end position="226"/>
    </location>
</feature>
<sequence length="575" mass="66362">MRNNVVSSSVKMTNFHYFLFIIIILNSFHIGRSSETTKQDKMNFENNKKMAIPSVLKVSSWDDMPFSGIIRENGQWKGTGYAFYILDLLSDKLNFTYTVVPPKEQILGNEYKGIVSMLYEKKIDMIAAFVPVLEDLNNYCIFSTTLDVLELTAIMKRPEESATGSGLLAPFDNTVWFCVLTAVIIVGPTIYLFSLIRLKLWKGVEGENYNLLSCIWFVYSALLKQGSTIVAQTDSTRMLFATWWIFILILTSFYTANLTAFLTKPQFTLPINNIKDIVNKEYKWVTFKGRVIEYLLSQPYQNELTLLNQTKFQGEYMKMYKEPASFIFDTVENKKLYLGERHYFRKLLFEDYINKTRQGLEHNKRCTYVIMPGSILSKNRAFAFPLHSTIVNAINKVLSSLIESGLIKYVKERDLPLANICPVDLQSMERQLGNNDLFLTYKVIIAGYTIAMIVFIIELITKYITSCTKKKKGAKQLPKVAKQSIKYKENSEQSSWRSRLPLYATTNNNHWRDTNVSVNKRSPPPLYHYNTGNTSFMGKRHNINGRNYYVVVDRSGVQRLIPIRTPSAFLFQYTA</sequence>
<feature type="transmembrane region" description="Helical" evidence="9">
    <location>
        <begin position="438"/>
        <end position="461"/>
    </location>
</feature>
<evidence type="ECO:0000259" key="10">
    <source>
        <dbReference type="Pfam" id="PF00060"/>
    </source>
</evidence>
<keyword evidence="4 9" id="KW-0812">Transmembrane</keyword>
<organism evidence="11 12">
    <name type="scientific">Vespula squamosa</name>
    <name type="common">Southern yellow jacket</name>
    <name type="synonym">Wasp</name>
    <dbReference type="NCBI Taxonomy" id="30214"/>
    <lineage>
        <taxon>Eukaryota</taxon>
        <taxon>Metazoa</taxon>
        <taxon>Ecdysozoa</taxon>
        <taxon>Arthropoda</taxon>
        <taxon>Hexapoda</taxon>
        <taxon>Insecta</taxon>
        <taxon>Pterygota</taxon>
        <taxon>Neoptera</taxon>
        <taxon>Endopterygota</taxon>
        <taxon>Hymenoptera</taxon>
        <taxon>Apocrita</taxon>
        <taxon>Aculeata</taxon>
        <taxon>Vespoidea</taxon>
        <taxon>Vespidae</taxon>
        <taxon>Vespinae</taxon>
        <taxon>Vespula</taxon>
    </lineage>
</organism>
<feature type="domain" description="Ionotropic glutamate receptor C-terminal" evidence="10">
    <location>
        <begin position="173"/>
        <end position="472"/>
    </location>
</feature>
<feature type="transmembrane region" description="Helical" evidence="9">
    <location>
        <begin position="175"/>
        <end position="196"/>
    </location>
</feature>
<protein>
    <recommendedName>
        <fullName evidence="10">Ionotropic glutamate receptor C-terminal domain-containing protein</fullName>
    </recommendedName>
</protein>
<dbReference type="Gene3D" id="3.40.190.10">
    <property type="entry name" value="Periplasmic binding protein-like II"/>
    <property type="match status" value="1"/>
</dbReference>
<accession>A0ABD2BNT7</accession>
<evidence type="ECO:0000256" key="4">
    <source>
        <dbReference type="ARBA" id="ARBA00022692"/>
    </source>
</evidence>
<dbReference type="Proteomes" id="UP001607302">
    <property type="component" value="Unassembled WGS sequence"/>
</dbReference>
<proteinExistence type="inferred from homology"/>
<dbReference type="InterPro" id="IPR001320">
    <property type="entry name" value="Iontro_rcpt_C"/>
</dbReference>
<dbReference type="Pfam" id="PF00060">
    <property type="entry name" value="Lig_chan"/>
    <property type="match status" value="1"/>
</dbReference>
<dbReference type="PANTHER" id="PTHR42643">
    <property type="entry name" value="IONOTROPIC RECEPTOR 20A-RELATED"/>
    <property type="match status" value="1"/>
</dbReference>
<dbReference type="EMBL" id="JAUDFV010000074">
    <property type="protein sequence ID" value="KAL2734245.1"/>
    <property type="molecule type" value="Genomic_DNA"/>
</dbReference>
<evidence type="ECO:0000256" key="9">
    <source>
        <dbReference type="SAM" id="Phobius"/>
    </source>
</evidence>
<dbReference type="GO" id="GO:0050906">
    <property type="term" value="P:detection of stimulus involved in sensory perception"/>
    <property type="evidence" value="ECO:0007669"/>
    <property type="project" value="UniProtKB-ARBA"/>
</dbReference>